<gene>
    <name evidence="10" type="ORF">V1264_002714</name>
</gene>
<organism evidence="10 11">
    <name type="scientific">Littorina saxatilis</name>
    <dbReference type="NCBI Taxonomy" id="31220"/>
    <lineage>
        <taxon>Eukaryota</taxon>
        <taxon>Metazoa</taxon>
        <taxon>Spiralia</taxon>
        <taxon>Lophotrochozoa</taxon>
        <taxon>Mollusca</taxon>
        <taxon>Gastropoda</taxon>
        <taxon>Caenogastropoda</taxon>
        <taxon>Littorinimorpha</taxon>
        <taxon>Littorinoidea</taxon>
        <taxon>Littorinidae</taxon>
        <taxon>Littorina</taxon>
    </lineage>
</organism>
<comment type="caution">
    <text evidence="10">The sequence shown here is derived from an EMBL/GenBank/DDBJ whole genome shotgun (WGS) entry which is preliminary data.</text>
</comment>
<dbReference type="Pfam" id="PF01431">
    <property type="entry name" value="Peptidase_M13"/>
    <property type="match status" value="1"/>
</dbReference>
<name>A0AAN9B3Y6_9CAEN</name>
<keyword evidence="11" id="KW-1185">Reference proteome</keyword>
<dbReference type="Gene3D" id="3.40.390.10">
    <property type="entry name" value="Collagenase (Catalytic Domain)"/>
    <property type="match status" value="1"/>
</dbReference>
<dbReference type="Gene3D" id="1.10.1380.10">
    <property type="entry name" value="Neutral endopeptidase , domain2"/>
    <property type="match status" value="1"/>
</dbReference>
<dbReference type="PANTHER" id="PTHR11733:SF195">
    <property type="entry name" value="ENDOTHELIN-CONVERTING ENZYME-LIKE 1"/>
    <property type="match status" value="1"/>
</dbReference>
<evidence type="ECO:0000313" key="11">
    <source>
        <dbReference type="Proteomes" id="UP001374579"/>
    </source>
</evidence>
<keyword evidence="5" id="KW-0862">Zinc</keyword>
<evidence type="ECO:0000313" key="10">
    <source>
        <dbReference type="EMBL" id="KAK7098413.1"/>
    </source>
</evidence>
<accession>A0AAN9B3Y6</accession>
<sequence>MAETYKQFDKTPIVDTSDIVIKGFKVRVRELALGIIAIVCLVVIIILAALLASAKSSNDGNVMPGTSALTGGGGSCADSCMTPSCLQTAAHVTELVNATAAKPCDNFYTFACSNFPKVHPLDPTDSEMTTSLLIYNKNQERLQKLLEKTTSTSLSPHYWETKMKNFFASCNDHFYKMQQQGTPFLNRVVAPSGGWWALQGDDSWNGAGYNFQQQLEKTHVDFWTDAFFTFSIITDWLDWKKSTIQIDLSGIGIPYGYFVGTNDEYLKELTDYKKFMRTVGGYLLRDAKLNITAAEKNYRLETFVNDAFMVESQLAGFKSIAEATQNPHASDKRLTLTDLNNLSGGAIDWVKLFTYMFDMSPVNRNTYVVVLEQDYITKVTNWLNNMDSGNKSRMLNNYLVWRMAHRYVQDLSWDYVHANREIYVDMTGVAEFLGTWKYCVRKIDTDMKEALSALFVKDHFSDANKRAAHEITNYIKKAMSESLKSTFHWMSPDTRLLAQKKLDESLIKLGYPDYMMNDNTLNQVYSALTINKMDYFGNLLSFNKYFKQDWNRRLTNQGDRSVWAYPTYSFVAEYSNPWKELIVPAGLLQFPIYDHKSPRYMNFGSMGSIVAKQLVHAIDEIGDYYALNGSHYGSWWSNSTAQKYATVRKCVVDAYVNLTMGPFDLPGFDNEFTVPVNARSYAPLALGESSGIKLAYKAYKDWIGVTGEEKAMPGHIYTNDQMFFISYAQTFCYNRTPYEYLNKALRRTMSEDHRVNGALAQVKEFQDAFQCPATSKMVPPKRCSLY</sequence>
<dbReference type="SUPFAM" id="SSF55486">
    <property type="entry name" value="Metalloproteases ('zincins'), catalytic domain"/>
    <property type="match status" value="1"/>
</dbReference>
<dbReference type="Proteomes" id="UP001374579">
    <property type="component" value="Unassembled WGS sequence"/>
</dbReference>
<dbReference type="GO" id="GO:0016485">
    <property type="term" value="P:protein processing"/>
    <property type="evidence" value="ECO:0007669"/>
    <property type="project" value="TreeGrafter"/>
</dbReference>
<reference evidence="10 11" key="1">
    <citation type="submission" date="2024-02" db="EMBL/GenBank/DDBJ databases">
        <title>Chromosome-scale genome assembly of the rough periwinkle Littorina saxatilis.</title>
        <authorList>
            <person name="De Jode A."/>
            <person name="Faria R."/>
            <person name="Formenti G."/>
            <person name="Sims Y."/>
            <person name="Smith T.P."/>
            <person name="Tracey A."/>
            <person name="Wood J.M.D."/>
            <person name="Zagrodzka Z.B."/>
            <person name="Johannesson K."/>
            <person name="Butlin R.K."/>
            <person name="Leder E.H."/>
        </authorList>
    </citation>
    <scope>NUCLEOTIDE SEQUENCE [LARGE SCALE GENOMIC DNA]</scope>
    <source>
        <strain evidence="10">Snail1</strain>
        <tissue evidence="10">Muscle</tissue>
    </source>
</reference>
<feature type="domain" description="Peptidase M13 C-terminal" evidence="8">
    <location>
        <begin position="574"/>
        <end position="785"/>
    </location>
</feature>
<feature type="transmembrane region" description="Helical" evidence="7">
    <location>
        <begin position="31"/>
        <end position="52"/>
    </location>
</feature>
<evidence type="ECO:0000259" key="9">
    <source>
        <dbReference type="Pfam" id="PF05649"/>
    </source>
</evidence>
<dbReference type="InterPro" id="IPR000718">
    <property type="entry name" value="Peptidase_M13"/>
</dbReference>
<dbReference type="PANTHER" id="PTHR11733">
    <property type="entry name" value="ZINC METALLOPROTEASE FAMILY M13 NEPRILYSIN-RELATED"/>
    <property type="match status" value="1"/>
</dbReference>
<protein>
    <submittedName>
        <fullName evidence="10">Uncharacterized protein</fullName>
    </submittedName>
</protein>
<dbReference type="GO" id="GO:0005886">
    <property type="term" value="C:plasma membrane"/>
    <property type="evidence" value="ECO:0007669"/>
    <property type="project" value="TreeGrafter"/>
</dbReference>
<proteinExistence type="predicted"/>
<evidence type="ECO:0000256" key="3">
    <source>
        <dbReference type="ARBA" id="ARBA00022723"/>
    </source>
</evidence>
<evidence type="ECO:0000259" key="8">
    <source>
        <dbReference type="Pfam" id="PF01431"/>
    </source>
</evidence>
<comment type="cofactor">
    <cofactor evidence="1">
        <name>Zn(2+)</name>
        <dbReference type="ChEBI" id="CHEBI:29105"/>
    </cofactor>
</comment>
<feature type="domain" description="Peptidase M13 N-terminal" evidence="9">
    <location>
        <begin position="103"/>
        <end position="512"/>
    </location>
</feature>
<dbReference type="GO" id="GO:0046872">
    <property type="term" value="F:metal ion binding"/>
    <property type="evidence" value="ECO:0007669"/>
    <property type="project" value="UniProtKB-KW"/>
</dbReference>
<evidence type="ECO:0000256" key="4">
    <source>
        <dbReference type="ARBA" id="ARBA00022801"/>
    </source>
</evidence>
<evidence type="ECO:0000256" key="2">
    <source>
        <dbReference type="ARBA" id="ARBA00022670"/>
    </source>
</evidence>
<dbReference type="InterPro" id="IPR042089">
    <property type="entry name" value="Peptidase_M13_dom_2"/>
</dbReference>
<keyword evidence="4" id="KW-0378">Hydrolase</keyword>
<keyword evidence="2" id="KW-0645">Protease</keyword>
<evidence type="ECO:0000256" key="5">
    <source>
        <dbReference type="ARBA" id="ARBA00022833"/>
    </source>
</evidence>
<dbReference type="GO" id="GO:0004222">
    <property type="term" value="F:metalloendopeptidase activity"/>
    <property type="evidence" value="ECO:0007669"/>
    <property type="project" value="InterPro"/>
</dbReference>
<keyword evidence="3" id="KW-0479">Metal-binding</keyword>
<keyword evidence="6" id="KW-0482">Metalloprotease</keyword>
<dbReference type="InterPro" id="IPR024079">
    <property type="entry name" value="MetalloPept_cat_dom_sf"/>
</dbReference>
<keyword evidence="7" id="KW-0472">Membrane</keyword>
<evidence type="ECO:0000256" key="1">
    <source>
        <dbReference type="ARBA" id="ARBA00001947"/>
    </source>
</evidence>
<keyword evidence="7" id="KW-0812">Transmembrane</keyword>
<keyword evidence="7" id="KW-1133">Transmembrane helix</keyword>
<evidence type="ECO:0000256" key="6">
    <source>
        <dbReference type="ARBA" id="ARBA00023049"/>
    </source>
</evidence>
<dbReference type="EMBL" id="JBAMIC010000012">
    <property type="protein sequence ID" value="KAK7098413.1"/>
    <property type="molecule type" value="Genomic_DNA"/>
</dbReference>
<dbReference type="InterPro" id="IPR018497">
    <property type="entry name" value="Peptidase_M13_C"/>
</dbReference>
<dbReference type="PROSITE" id="PS51885">
    <property type="entry name" value="NEPRILYSIN"/>
    <property type="match status" value="1"/>
</dbReference>
<dbReference type="AlphaFoldDB" id="A0AAN9B3Y6"/>
<evidence type="ECO:0000256" key="7">
    <source>
        <dbReference type="SAM" id="Phobius"/>
    </source>
</evidence>
<dbReference type="InterPro" id="IPR008753">
    <property type="entry name" value="Peptidase_M13_N"/>
</dbReference>
<dbReference type="Pfam" id="PF05649">
    <property type="entry name" value="Peptidase_M13_N"/>
    <property type="match status" value="1"/>
</dbReference>
<dbReference type="CDD" id="cd08662">
    <property type="entry name" value="M13"/>
    <property type="match status" value="1"/>
</dbReference>